<organism evidence="25 26">
    <name type="scientific">Pelotomaculum schinkii</name>
    <dbReference type="NCBI Taxonomy" id="78350"/>
    <lineage>
        <taxon>Bacteria</taxon>
        <taxon>Bacillati</taxon>
        <taxon>Bacillota</taxon>
        <taxon>Clostridia</taxon>
        <taxon>Eubacteriales</taxon>
        <taxon>Desulfotomaculaceae</taxon>
        <taxon>Pelotomaculum</taxon>
    </lineage>
</organism>
<keyword evidence="11" id="KW-0472">Membrane</keyword>
<evidence type="ECO:0000256" key="3">
    <source>
        <dbReference type="ARBA" id="ARBA00004632"/>
    </source>
</evidence>
<gene>
    <name evidence="25" type="ORF">Psch_01521</name>
</gene>
<evidence type="ECO:0000313" key="26">
    <source>
        <dbReference type="Proteomes" id="UP000298324"/>
    </source>
</evidence>
<evidence type="ECO:0000256" key="11">
    <source>
        <dbReference type="ARBA" id="ARBA00023136"/>
    </source>
</evidence>
<dbReference type="Proteomes" id="UP000298324">
    <property type="component" value="Unassembled WGS sequence"/>
</dbReference>
<evidence type="ECO:0000256" key="10">
    <source>
        <dbReference type="ARBA" id="ARBA00023098"/>
    </source>
</evidence>
<proteinExistence type="inferred from homology"/>
<feature type="domain" description="Thioesterase" evidence="24">
    <location>
        <begin position="48"/>
        <end position="120"/>
    </location>
</feature>
<dbReference type="InterPro" id="IPR029069">
    <property type="entry name" value="HotDog_dom_sf"/>
</dbReference>
<evidence type="ECO:0000256" key="5">
    <source>
        <dbReference type="ARBA" id="ARBA00022490"/>
    </source>
</evidence>
<comment type="catalytic activity">
    <reaction evidence="23">
        <text>tetradecanoyl-CoA + H2O = tetradecanoate + CoA + H(+)</text>
        <dbReference type="Rhea" id="RHEA:40119"/>
        <dbReference type="ChEBI" id="CHEBI:15377"/>
        <dbReference type="ChEBI" id="CHEBI:15378"/>
        <dbReference type="ChEBI" id="CHEBI:30807"/>
        <dbReference type="ChEBI" id="CHEBI:57287"/>
        <dbReference type="ChEBI" id="CHEBI:57385"/>
    </reaction>
    <physiologicalReaction direction="left-to-right" evidence="23">
        <dbReference type="Rhea" id="RHEA:40120"/>
    </physiologicalReaction>
</comment>
<accession>A0A4Y7RGM8</accession>
<comment type="catalytic activity">
    <reaction evidence="22">
        <text>dodecanoyl-CoA + H2O = dodecanoate + CoA + H(+)</text>
        <dbReference type="Rhea" id="RHEA:30135"/>
        <dbReference type="ChEBI" id="CHEBI:15377"/>
        <dbReference type="ChEBI" id="CHEBI:15378"/>
        <dbReference type="ChEBI" id="CHEBI:18262"/>
        <dbReference type="ChEBI" id="CHEBI:57287"/>
        <dbReference type="ChEBI" id="CHEBI:57375"/>
    </reaction>
    <physiologicalReaction direction="left-to-right" evidence="22">
        <dbReference type="Rhea" id="RHEA:30136"/>
    </physiologicalReaction>
</comment>
<evidence type="ECO:0000256" key="22">
    <source>
        <dbReference type="ARBA" id="ARBA00048074"/>
    </source>
</evidence>
<evidence type="ECO:0000256" key="1">
    <source>
        <dbReference type="ARBA" id="ARBA00004170"/>
    </source>
</evidence>
<dbReference type="GO" id="GO:0016787">
    <property type="term" value="F:hydrolase activity"/>
    <property type="evidence" value="ECO:0007669"/>
    <property type="project" value="UniProtKB-KW"/>
</dbReference>
<dbReference type="CDD" id="cd03440">
    <property type="entry name" value="hot_dog"/>
    <property type="match status" value="1"/>
</dbReference>
<evidence type="ECO:0000256" key="19">
    <source>
        <dbReference type="ARBA" id="ARBA00047588"/>
    </source>
</evidence>
<comment type="catalytic activity">
    <reaction evidence="14">
        <text>(9Z)-octadecenoyl-CoA + H2O = (9Z)-octadecenoate + CoA + H(+)</text>
        <dbReference type="Rhea" id="RHEA:40139"/>
        <dbReference type="ChEBI" id="CHEBI:15377"/>
        <dbReference type="ChEBI" id="CHEBI:15378"/>
        <dbReference type="ChEBI" id="CHEBI:30823"/>
        <dbReference type="ChEBI" id="CHEBI:57287"/>
        <dbReference type="ChEBI" id="CHEBI:57387"/>
    </reaction>
    <physiologicalReaction direction="left-to-right" evidence="14">
        <dbReference type="Rhea" id="RHEA:40140"/>
    </physiologicalReaction>
</comment>
<comment type="catalytic activity">
    <reaction evidence="20">
        <text>hexadecanoyl-CoA + H2O = hexadecanoate + CoA + H(+)</text>
        <dbReference type="Rhea" id="RHEA:16645"/>
        <dbReference type="ChEBI" id="CHEBI:7896"/>
        <dbReference type="ChEBI" id="CHEBI:15377"/>
        <dbReference type="ChEBI" id="CHEBI:15378"/>
        <dbReference type="ChEBI" id="CHEBI:57287"/>
        <dbReference type="ChEBI" id="CHEBI:57379"/>
        <dbReference type="EC" id="3.1.2.2"/>
    </reaction>
    <physiologicalReaction direction="left-to-right" evidence="20">
        <dbReference type="Rhea" id="RHEA:16646"/>
    </physiologicalReaction>
</comment>
<evidence type="ECO:0000256" key="20">
    <source>
        <dbReference type="ARBA" id="ARBA00047734"/>
    </source>
</evidence>
<evidence type="ECO:0000256" key="13">
    <source>
        <dbReference type="ARBA" id="ARBA00035852"/>
    </source>
</evidence>
<evidence type="ECO:0000256" key="12">
    <source>
        <dbReference type="ARBA" id="ARBA00023273"/>
    </source>
</evidence>
<keyword evidence="8" id="KW-0276">Fatty acid metabolism</keyword>
<keyword evidence="6" id="KW-0053">Apoptosis</keyword>
<evidence type="ECO:0000256" key="6">
    <source>
        <dbReference type="ARBA" id="ARBA00022703"/>
    </source>
</evidence>
<evidence type="ECO:0000256" key="4">
    <source>
        <dbReference type="ARBA" id="ARBA00022475"/>
    </source>
</evidence>
<evidence type="ECO:0000256" key="23">
    <source>
        <dbReference type="ARBA" id="ARBA00048180"/>
    </source>
</evidence>
<evidence type="ECO:0000256" key="9">
    <source>
        <dbReference type="ARBA" id="ARBA00022946"/>
    </source>
</evidence>
<evidence type="ECO:0000256" key="21">
    <source>
        <dbReference type="ARBA" id="ARBA00047969"/>
    </source>
</evidence>
<keyword evidence="26" id="KW-1185">Reference proteome</keyword>
<dbReference type="InterPro" id="IPR006683">
    <property type="entry name" value="Thioestr_dom"/>
</dbReference>
<name>A0A4Y7RGM8_9FIRM</name>
<protein>
    <recommendedName>
        <fullName evidence="17">Acyl-coenzyme A thioesterase THEM4</fullName>
        <ecNumber evidence="16">3.1.2.2</ecNumber>
    </recommendedName>
    <alternativeName>
        <fullName evidence="18">Thioesterase superfamily member 4</fullName>
    </alternativeName>
</protein>
<dbReference type="EC" id="3.1.2.2" evidence="16"/>
<keyword evidence="5" id="KW-0963">Cytoplasm</keyword>
<keyword evidence="7" id="KW-0378">Hydrolase</keyword>
<evidence type="ECO:0000256" key="17">
    <source>
        <dbReference type="ARBA" id="ARBA00040123"/>
    </source>
</evidence>
<comment type="caution">
    <text evidence="25">The sequence shown here is derived from an EMBL/GenBank/DDBJ whole genome shotgun (WGS) entry which is preliminary data.</text>
</comment>
<comment type="catalytic activity">
    <reaction evidence="21">
        <text>decanoyl-CoA + H2O = decanoate + CoA + H(+)</text>
        <dbReference type="Rhea" id="RHEA:40059"/>
        <dbReference type="ChEBI" id="CHEBI:15377"/>
        <dbReference type="ChEBI" id="CHEBI:15378"/>
        <dbReference type="ChEBI" id="CHEBI:27689"/>
        <dbReference type="ChEBI" id="CHEBI:57287"/>
        <dbReference type="ChEBI" id="CHEBI:61430"/>
    </reaction>
    <physiologicalReaction direction="left-to-right" evidence="21">
        <dbReference type="Rhea" id="RHEA:40060"/>
    </physiologicalReaction>
</comment>
<dbReference type="InterPro" id="IPR052365">
    <property type="entry name" value="THEM4/THEM5_acyl-CoA_thioest"/>
</dbReference>
<evidence type="ECO:0000256" key="18">
    <source>
        <dbReference type="ARBA" id="ARBA00043210"/>
    </source>
</evidence>
<dbReference type="Gene3D" id="3.10.129.10">
    <property type="entry name" value="Hotdog Thioesterase"/>
    <property type="match status" value="1"/>
</dbReference>
<dbReference type="GO" id="GO:0006631">
    <property type="term" value="P:fatty acid metabolic process"/>
    <property type="evidence" value="ECO:0007669"/>
    <property type="project" value="UniProtKB-KW"/>
</dbReference>
<dbReference type="SUPFAM" id="SSF54637">
    <property type="entry name" value="Thioesterase/thiol ester dehydrase-isomerase"/>
    <property type="match status" value="1"/>
</dbReference>
<dbReference type="RefSeq" id="WP_190239733.1">
    <property type="nucleotide sequence ID" value="NZ_QFGA01000001.1"/>
</dbReference>
<evidence type="ECO:0000259" key="24">
    <source>
        <dbReference type="Pfam" id="PF03061"/>
    </source>
</evidence>
<dbReference type="Pfam" id="PF03061">
    <property type="entry name" value="4HBT"/>
    <property type="match status" value="1"/>
</dbReference>
<comment type="similarity">
    <text evidence="15">Belongs to the THEM4/THEM5 thioesterase family.</text>
</comment>
<dbReference type="EMBL" id="QFGA01000001">
    <property type="protein sequence ID" value="TEB07966.1"/>
    <property type="molecule type" value="Genomic_DNA"/>
</dbReference>
<dbReference type="GO" id="GO:0016020">
    <property type="term" value="C:membrane"/>
    <property type="evidence" value="ECO:0007669"/>
    <property type="project" value="UniProtKB-SubCell"/>
</dbReference>
<dbReference type="PANTHER" id="PTHR12418:SF19">
    <property type="entry name" value="ACYL-COENZYME A THIOESTERASE THEM4"/>
    <property type="match status" value="1"/>
</dbReference>
<evidence type="ECO:0000313" key="25">
    <source>
        <dbReference type="EMBL" id="TEB07966.1"/>
    </source>
</evidence>
<keyword evidence="12" id="KW-0966">Cell projection</keyword>
<keyword evidence="9" id="KW-0809">Transit peptide</keyword>
<comment type="subcellular location">
    <subcellularLocation>
        <location evidence="3">Cell projection</location>
        <location evidence="3">Ruffle membrane</location>
    </subcellularLocation>
    <subcellularLocation>
        <location evidence="2">Cytoplasm</location>
    </subcellularLocation>
    <subcellularLocation>
        <location evidence="1">Membrane</location>
        <topology evidence="1">Peripheral membrane protein</topology>
    </subcellularLocation>
</comment>
<evidence type="ECO:0000256" key="8">
    <source>
        <dbReference type="ARBA" id="ARBA00022832"/>
    </source>
</evidence>
<dbReference type="GO" id="GO:0005737">
    <property type="term" value="C:cytoplasm"/>
    <property type="evidence" value="ECO:0007669"/>
    <property type="project" value="UniProtKB-SubCell"/>
</dbReference>
<dbReference type="AlphaFoldDB" id="A0A4Y7RGM8"/>
<comment type="catalytic activity">
    <reaction evidence="19">
        <text>octanoyl-CoA + H2O = octanoate + CoA + H(+)</text>
        <dbReference type="Rhea" id="RHEA:30143"/>
        <dbReference type="ChEBI" id="CHEBI:15377"/>
        <dbReference type="ChEBI" id="CHEBI:15378"/>
        <dbReference type="ChEBI" id="CHEBI:25646"/>
        <dbReference type="ChEBI" id="CHEBI:57287"/>
        <dbReference type="ChEBI" id="CHEBI:57386"/>
    </reaction>
    <physiologicalReaction direction="left-to-right" evidence="19">
        <dbReference type="Rhea" id="RHEA:30144"/>
    </physiologicalReaction>
</comment>
<evidence type="ECO:0000256" key="2">
    <source>
        <dbReference type="ARBA" id="ARBA00004496"/>
    </source>
</evidence>
<keyword evidence="10" id="KW-0443">Lipid metabolism</keyword>
<evidence type="ECO:0000256" key="16">
    <source>
        <dbReference type="ARBA" id="ARBA00038848"/>
    </source>
</evidence>
<evidence type="ECO:0000256" key="14">
    <source>
        <dbReference type="ARBA" id="ARBA00037002"/>
    </source>
</evidence>
<evidence type="ECO:0000256" key="7">
    <source>
        <dbReference type="ARBA" id="ARBA00022801"/>
    </source>
</evidence>
<reference evidence="25 26" key="1">
    <citation type="journal article" date="2018" name="Environ. Microbiol.">
        <title>Novel energy conservation strategies and behaviour of Pelotomaculum schinkii driving syntrophic propionate catabolism.</title>
        <authorList>
            <person name="Hidalgo-Ahumada C.A.P."/>
            <person name="Nobu M.K."/>
            <person name="Narihiro T."/>
            <person name="Tamaki H."/>
            <person name="Liu W.T."/>
            <person name="Kamagata Y."/>
            <person name="Stams A.J.M."/>
            <person name="Imachi H."/>
            <person name="Sousa D.Z."/>
        </authorList>
    </citation>
    <scope>NUCLEOTIDE SEQUENCE [LARGE SCALE GENOMIC DNA]</scope>
    <source>
        <strain evidence="25 26">HH</strain>
    </source>
</reference>
<evidence type="ECO:0000256" key="15">
    <source>
        <dbReference type="ARBA" id="ARBA00038456"/>
    </source>
</evidence>
<sequence length="145" mass="15731">MKREERSPWCFGCGTQNPIGLKLDCREENDKFIAAFTPGPEHQGYGDVVHGGIISTLLDEIMTGYPFFKGLGPRTARLEVQFRHPVFVGQPVTVTGWITGRNGKLMELEGKVTFADGTVAAEGKSTVVLVGDKPLKVPAADSSRP</sequence>
<dbReference type="PANTHER" id="PTHR12418">
    <property type="entry name" value="ACYL-COENZYME A THIOESTERASE THEM4"/>
    <property type="match status" value="1"/>
</dbReference>
<comment type="catalytic activity">
    <reaction evidence="13">
        <text>(5Z,8Z,11Z,14Z)-eicosatetraenoyl-CoA + H2O = (5Z,8Z,11Z,14Z)-eicosatetraenoate + CoA + H(+)</text>
        <dbReference type="Rhea" id="RHEA:40151"/>
        <dbReference type="ChEBI" id="CHEBI:15377"/>
        <dbReference type="ChEBI" id="CHEBI:15378"/>
        <dbReference type="ChEBI" id="CHEBI:32395"/>
        <dbReference type="ChEBI" id="CHEBI:57287"/>
        <dbReference type="ChEBI" id="CHEBI:57368"/>
    </reaction>
    <physiologicalReaction direction="left-to-right" evidence="13">
        <dbReference type="Rhea" id="RHEA:40152"/>
    </physiologicalReaction>
</comment>
<keyword evidence="4" id="KW-1003">Cell membrane</keyword>